<dbReference type="PANTHER" id="PTHR47268">
    <property type="entry name" value="ACYLPHOSPHATASE"/>
    <property type="match status" value="1"/>
</dbReference>
<proteinExistence type="predicted"/>
<dbReference type="PROSITE" id="PS00150">
    <property type="entry name" value="ACYLPHOSPHATASE_1"/>
    <property type="match status" value="1"/>
</dbReference>
<dbReference type="PANTHER" id="PTHR47268:SF4">
    <property type="entry name" value="ACYLPHOSPHATASE"/>
    <property type="match status" value="1"/>
</dbReference>
<name>A0A382QSB8_9ZZZZ</name>
<reference evidence="2" key="1">
    <citation type="submission" date="2018-05" db="EMBL/GenBank/DDBJ databases">
        <authorList>
            <person name="Lanie J.A."/>
            <person name="Ng W.-L."/>
            <person name="Kazmierczak K.M."/>
            <person name="Andrzejewski T.M."/>
            <person name="Davidsen T.M."/>
            <person name="Wayne K.J."/>
            <person name="Tettelin H."/>
            <person name="Glass J.I."/>
            <person name="Rusch D."/>
            <person name="Podicherti R."/>
            <person name="Tsui H.-C.T."/>
            <person name="Winkler M.E."/>
        </authorList>
    </citation>
    <scope>NUCLEOTIDE SEQUENCE</scope>
</reference>
<evidence type="ECO:0000259" key="1">
    <source>
        <dbReference type="PROSITE" id="PS51160"/>
    </source>
</evidence>
<dbReference type="SUPFAM" id="SSF54975">
    <property type="entry name" value="Acylphosphatase/BLUF domain-like"/>
    <property type="match status" value="1"/>
</dbReference>
<gene>
    <name evidence="2" type="ORF">METZ01_LOCUS340652</name>
</gene>
<dbReference type="GO" id="GO:0003998">
    <property type="term" value="F:acylphosphatase activity"/>
    <property type="evidence" value="ECO:0007669"/>
    <property type="project" value="InterPro"/>
</dbReference>
<dbReference type="PROSITE" id="PS51160">
    <property type="entry name" value="ACYLPHOSPHATASE_3"/>
    <property type="match status" value="1"/>
</dbReference>
<dbReference type="InterPro" id="IPR036046">
    <property type="entry name" value="Acylphosphatase-like_dom_sf"/>
</dbReference>
<feature type="domain" description="Acylphosphatase-like" evidence="1">
    <location>
        <begin position="8"/>
        <end position="95"/>
    </location>
</feature>
<dbReference type="InterPro" id="IPR020456">
    <property type="entry name" value="Acylphosphatase"/>
</dbReference>
<dbReference type="Pfam" id="PF00708">
    <property type="entry name" value="Acylphosphatase"/>
    <property type="match status" value="1"/>
</dbReference>
<evidence type="ECO:0000313" key="2">
    <source>
        <dbReference type="EMBL" id="SVC87798.1"/>
    </source>
</evidence>
<dbReference type="AlphaFoldDB" id="A0A382QSB8"/>
<dbReference type="Gene3D" id="3.30.70.100">
    <property type="match status" value="1"/>
</dbReference>
<sequence>MSIDRKLAIHIFIKGRVQGVSFRYFTLKQAQNLNTEGWVRNNPKGNVEVFAQEDKTNLELFIEILQQGQSFSRVDDMKLIWEHTERDYSDFPLSNKCN</sequence>
<dbReference type="InterPro" id="IPR017968">
    <property type="entry name" value="Acylphosphatase_CS"/>
</dbReference>
<dbReference type="EMBL" id="UINC01116217">
    <property type="protein sequence ID" value="SVC87798.1"/>
    <property type="molecule type" value="Genomic_DNA"/>
</dbReference>
<protein>
    <recommendedName>
        <fullName evidence="1">Acylphosphatase-like domain-containing protein</fullName>
    </recommendedName>
</protein>
<organism evidence="2">
    <name type="scientific">marine metagenome</name>
    <dbReference type="NCBI Taxonomy" id="408172"/>
    <lineage>
        <taxon>unclassified sequences</taxon>
        <taxon>metagenomes</taxon>
        <taxon>ecological metagenomes</taxon>
    </lineage>
</organism>
<accession>A0A382QSB8</accession>
<dbReference type="InterPro" id="IPR001792">
    <property type="entry name" value="Acylphosphatase-like_dom"/>
</dbReference>